<organism evidence="2 3">
    <name type="scientific">Pectobacterium actinidiae</name>
    <dbReference type="NCBI Taxonomy" id="1507808"/>
    <lineage>
        <taxon>Bacteria</taxon>
        <taxon>Pseudomonadati</taxon>
        <taxon>Pseudomonadota</taxon>
        <taxon>Gammaproteobacteria</taxon>
        <taxon>Enterobacterales</taxon>
        <taxon>Pectobacteriaceae</taxon>
        <taxon>Pectobacterium</taxon>
    </lineage>
</organism>
<keyword evidence="1" id="KW-0732">Signal</keyword>
<evidence type="ECO:0000313" key="2">
    <source>
        <dbReference type="EMBL" id="MFJ5428558.1"/>
    </source>
</evidence>
<protein>
    <submittedName>
        <fullName evidence="2">Uncharacterized protein</fullName>
    </submittedName>
</protein>
<reference evidence="2 3" key="1">
    <citation type="submission" date="2024-10" db="EMBL/GenBank/DDBJ databases">
        <authorList>
            <person name="Lu C.-H."/>
        </authorList>
    </citation>
    <scope>NUCLEOTIDE SEQUENCE [LARGE SCALE GENOMIC DNA]</scope>
    <source>
        <strain evidence="2 3">22ZTDG03-2</strain>
    </source>
</reference>
<name>A0ABW8G7A8_9GAMM</name>
<dbReference type="Proteomes" id="UP001617689">
    <property type="component" value="Unassembled WGS sequence"/>
</dbReference>
<evidence type="ECO:0000256" key="1">
    <source>
        <dbReference type="SAM" id="SignalP"/>
    </source>
</evidence>
<gene>
    <name evidence="2" type="ORF">ACIPUP_05290</name>
</gene>
<keyword evidence="3" id="KW-1185">Reference proteome</keyword>
<accession>A0ABW8G7A8</accession>
<dbReference type="RefSeq" id="WP_400394654.1">
    <property type="nucleotide sequence ID" value="NZ_JBIXLL010000002.1"/>
</dbReference>
<sequence length="160" mass="18232">MKKTIAVLLCLIFSFSSKAEMIENTEMLSLYAEQKSQTRVLMSELNKVMKTTEAVFDLAKYMDGVTPEVVAISKHLLQIKERADELYGKSPTITPFSSCRTLTGIAYSYWLTKLQSLKSENDKHLDEAFRQYNKSAKECSKQIKTPPPKMVQELQIIDVP</sequence>
<evidence type="ECO:0000313" key="3">
    <source>
        <dbReference type="Proteomes" id="UP001617689"/>
    </source>
</evidence>
<feature type="chain" id="PRO_5046795437" evidence="1">
    <location>
        <begin position="20"/>
        <end position="160"/>
    </location>
</feature>
<feature type="signal peptide" evidence="1">
    <location>
        <begin position="1"/>
        <end position="19"/>
    </location>
</feature>
<proteinExistence type="predicted"/>
<dbReference type="EMBL" id="JBIXLL010000002">
    <property type="protein sequence ID" value="MFJ5428558.1"/>
    <property type="molecule type" value="Genomic_DNA"/>
</dbReference>
<comment type="caution">
    <text evidence="2">The sequence shown here is derived from an EMBL/GenBank/DDBJ whole genome shotgun (WGS) entry which is preliminary data.</text>
</comment>